<dbReference type="RefSeq" id="WP_206623365.1">
    <property type="nucleotide sequence ID" value="NZ_JAFKOQ010000373.1"/>
</dbReference>
<gene>
    <name evidence="1" type="ORF">J0J18_24675</name>
</gene>
<sequence>MSPRNGMLPERIFLQTLIGRVLADNIYIGGQCIAIRNQDIGVGLANRFIPFRTQPIFIRTPFT</sequence>
<accession>A0AAW4HJP1</accession>
<protein>
    <submittedName>
        <fullName evidence="1">Uncharacterized protein</fullName>
    </submittedName>
</protein>
<evidence type="ECO:0000313" key="1">
    <source>
        <dbReference type="EMBL" id="MBN8124886.1"/>
    </source>
</evidence>
<comment type="caution">
    <text evidence="1">The sequence shown here is derived from an EMBL/GenBank/DDBJ whole genome shotgun (WGS) entry which is preliminary data.</text>
</comment>
<name>A0AAW4HJP1_VIBVL</name>
<organism evidence="1 2">
    <name type="scientific">Vibrio vulnificus</name>
    <dbReference type="NCBI Taxonomy" id="672"/>
    <lineage>
        <taxon>Bacteria</taxon>
        <taxon>Pseudomonadati</taxon>
        <taxon>Pseudomonadota</taxon>
        <taxon>Gammaproteobacteria</taxon>
        <taxon>Vibrionales</taxon>
        <taxon>Vibrionaceae</taxon>
        <taxon>Vibrio</taxon>
    </lineage>
</organism>
<dbReference type="EMBL" id="JAFKOQ010000373">
    <property type="protein sequence ID" value="MBN8124886.1"/>
    <property type="molecule type" value="Genomic_DNA"/>
</dbReference>
<reference evidence="1" key="1">
    <citation type="submission" date="2021-03" db="EMBL/GenBank/DDBJ databases">
        <title>Study of the foodborne Vibrio vulnificus isolates from China.</title>
        <authorList>
            <person name="Zheng Z."/>
            <person name="Ye L."/>
        </authorList>
    </citation>
    <scope>NUCLEOTIDE SEQUENCE</scope>
    <source>
        <strain evidence="1">Vv1582</strain>
    </source>
</reference>
<dbReference type="AlphaFoldDB" id="A0AAW4HJP1"/>
<proteinExistence type="predicted"/>
<evidence type="ECO:0000313" key="2">
    <source>
        <dbReference type="Proteomes" id="UP000664056"/>
    </source>
</evidence>
<dbReference type="Proteomes" id="UP000664056">
    <property type="component" value="Unassembled WGS sequence"/>
</dbReference>
<feature type="non-terminal residue" evidence="1">
    <location>
        <position position="63"/>
    </location>
</feature>